<name>A0ACC2XU34_9TREE</name>
<comment type="caution">
    <text evidence="1">The sequence shown here is derived from an EMBL/GenBank/DDBJ whole genome shotgun (WGS) entry which is preliminary data.</text>
</comment>
<dbReference type="EMBL" id="JASBWV010000004">
    <property type="protein sequence ID" value="KAJ9126886.1"/>
    <property type="molecule type" value="Genomic_DNA"/>
</dbReference>
<keyword evidence="2" id="KW-1185">Reference proteome</keyword>
<evidence type="ECO:0000313" key="2">
    <source>
        <dbReference type="Proteomes" id="UP001234202"/>
    </source>
</evidence>
<dbReference type="Proteomes" id="UP001234202">
    <property type="component" value="Unassembled WGS sequence"/>
</dbReference>
<proteinExistence type="predicted"/>
<evidence type="ECO:0000313" key="1">
    <source>
        <dbReference type="EMBL" id="KAJ9126886.1"/>
    </source>
</evidence>
<gene>
    <name evidence="1" type="ORF">QFC24_001922</name>
</gene>
<accession>A0ACC2XU34</accession>
<protein>
    <submittedName>
        <fullName evidence="1">Uncharacterized protein</fullName>
    </submittedName>
</protein>
<reference evidence="1" key="1">
    <citation type="submission" date="2023-04" db="EMBL/GenBank/DDBJ databases">
        <title>Draft Genome sequencing of Naganishia species isolated from polar environments using Oxford Nanopore Technology.</title>
        <authorList>
            <person name="Leo P."/>
            <person name="Venkateswaran K."/>
        </authorList>
    </citation>
    <scope>NUCLEOTIDE SEQUENCE</scope>
    <source>
        <strain evidence="1">DBVPG 5303</strain>
    </source>
</reference>
<sequence>MSPYTFLPGLGNTTTVHLPPASFLAGGTDNDRGSVLLSFTAELTHGGEAGNEGSRVEVWTDAGTVGEWRAVAFSAPAPDGDSTSTSTSNTSDSSSSSSLPLVAYISLPIKETSFGYTYRIQHDSGDVTWLGDMGCNGRVEMVRSSAVDGEGRGGEVNADDDDEEGLWNGDEWPDFKIGKWTGFGVHVGDRDIPHGVFLSESGSTKDLAFAYIHPSSAATQPPFATFHPTPPQTPPPAPTTSITSTGIALLPPSPDIYLSTSTASLKPVIRGRARGEGTAAVGGVAGQPAAYASYCGVGFAGGEGDRSKAFRSLFARYHPQQGPISAAVSSWAYLPRVVPDKDEKEEGRADGHAVALVGPAPGPGTVPKWMVAYVSDGSGGHGEMQEQAAPGIVQWDCSVFGGDGKIAFWNAEERCASSLSAAGGVEEQGKPVVSFPIGKAPFLKTLEIVHLFEMKGHAGSCVLFGTLLPLGGVGVMVEQDSEWTYEPEKVEVEEYYVDEQVMAPSPTPTSTLKAVPESDAAPGSADSGVTGSTTSPGSSELGDETSVTSIEEVLDDSAGGPTLAAKKQQLGKKEEERDGYVLLAAAPLGEEEQAPMTGDLHAVERGDQDEETAGGEQPPAATPGPNDTDTTREHETTTSDETASTPSSSTTVTPRKSFFRFLWLTLGLFQSLYFRAMSWFKRCLGGSDSAEPVVRGKNRDAAAGTDGGVGETSEGNENEETPLLKKVGSNPGNGDDQR</sequence>
<organism evidence="1 2">
    <name type="scientific">Naganishia onofrii</name>
    <dbReference type="NCBI Taxonomy" id="1851511"/>
    <lineage>
        <taxon>Eukaryota</taxon>
        <taxon>Fungi</taxon>
        <taxon>Dikarya</taxon>
        <taxon>Basidiomycota</taxon>
        <taxon>Agaricomycotina</taxon>
        <taxon>Tremellomycetes</taxon>
        <taxon>Filobasidiales</taxon>
        <taxon>Filobasidiaceae</taxon>
        <taxon>Naganishia</taxon>
    </lineage>
</organism>